<dbReference type="EMBL" id="FOXF01000066">
    <property type="protein sequence ID" value="SFP73853.1"/>
    <property type="molecule type" value="Genomic_DNA"/>
</dbReference>
<dbReference type="GO" id="GO:0008907">
    <property type="term" value="F:integrase activity"/>
    <property type="evidence" value="ECO:0007669"/>
    <property type="project" value="InterPro"/>
</dbReference>
<evidence type="ECO:0000259" key="1">
    <source>
        <dbReference type="Pfam" id="PF02920"/>
    </source>
</evidence>
<evidence type="ECO:0000313" key="3">
    <source>
        <dbReference type="Proteomes" id="UP000243745"/>
    </source>
</evidence>
<protein>
    <submittedName>
        <fullName evidence="2">DNA binding domain of tn916 integrase</fullName>
    </submittedName>
</protein>
<feature type="domain" description="Integrase Tn916-type N-terminal DNA binding" evidence="1">
    <location>
        <begin position="5"/>
        <end position="72"/>
    </location>
</feature>
<evidence type="ECO:0000313" key="2">
    <source>
        <dbReference type="EMBL" id="SFP73853.1"/>
    </source>
</evidence>
<name>A0A662ZN56_9GAMM</name>
<reference evidence="2 3" key="1">
    <citation type="submission" date="2016-10" db="EMBL/GenBank/DDBJ databases">
        <authorList>
            <person name="Varghese N."/>
            <person name="Submissions S."/>
        </authorList>
    </citation>
    <scope>NUCLEOTIDE SEQUENCE [LARGE SCALE GENOMIC DNA]</scope>
    <source>
        <strain evidence="2 3">DSM 1361</strain>
    </source>
</reference>
<dbReference type="Pfam" id="PF02920">
    <property type="entry name" value="Integrase_DNA"/>
    <property type="match status" value="1"/>
</dbReference>
<accession>A0A662ZN56</accession>
<dbReference type="RefSeq" id="WP_177178576.1">
    <property type="nucleotide sequence ID" value="NZ_FOXF01000066.1"/>
</dbReference>
<sequence>MPSLKIRRDSKRRVLHTGESVRANGKYQFKYVVNVKDKFLYSWRLTPTDPQPAGKLPCLSLRELEKSVNRDLESRLDPSCRNLTVNELVERYLKTRTGVRESTRIGYNFVRNLLKNEEFAGRKMCEVKT</sequence>
<feature type="non-terminal residue" evidence="2">
    <location>
        <position position="129"/>
    </location>
</feature>
<gene>
    <name evidence="2" type="ORF">SAMN02910344_02192</name>
</gene>
<dbReference type="Gene3D" id="3.30.160.60">
    <property type="entry name" value="Classic Zinc Finger"/>
    <property type="match status" value="1"/>
</dbReference>
<dbReference type="SUPFAM" id="SSF54171">
    <property type="entry name" value="DNA-binding domain"/>
    <property type="match status" value="1"/>
</dbReference>
<keyword evidence="3" id="KW-1185">Reference proteome</keyword>
<organism evidence="2 3">
    <name type="scientific">Ruminobacter amylophilus</name>
    <dbReference type="NCBI Taxonomy" id="867"/>
    <lineage>
        <taxon>Bacteria</taxon>
        <taxon>Pseudomonadati</taxon>
        <taxon>Pseudomonadota</taxon>
        <taxon>Gammaproteobacteria</taxon>
        <taxon>Aeromonadales</taxon>
        <taxon>Succinivibrionaceae</taxon>
        <taxon>Ruminobacter</taxon>
    </lineage>
</organism>
<dbReference type="InterPro" id="IPR004191">
    <property type="entry name" value="Integrase_Tn916-type_DNA-bd_N"/>
</dbReference>
<proteinExistence type="predicted"/>
<dbReference type="Proteomes" id="UP000243745">
    <property type="component" value="Unassembled WGS sequence"/>
</dbReference>
<dbReference type="GO" id="GO:0003677">
    <property type="term" value="F:DNA binding"/>
    <property type="evidence" value="ECO:0007669"/>
    <property type="project" value="InterPro"/>
</dbReference>
<dbReference type="AlphaFoldDB" id="A0A662ZN56"/>
<dbReference type="InterPro" id="IPR016177">
    <property type="entry name" value="DNA-bd_dom_sf"/>
</dbReference>